<dbReference type="EMBL" id="JAQQPZ010000015">
    <property type="protein sequence ID" value="MDD8061135.1"/>
    <property type="molecule type" value="Genomic_DNA"/>
</dbReference>
<comment type="cofactor">
    <cofactor evidence="1">
        <name>Zn(2+)</name>
        <dbReference type="ChEBI" id="CHEBI:29105"/>
    </cofactor>
</comment>
<dbReference type="InterPro" id="IPR055438">
    <property type="entry name" value="AstE_AspA_cat"/>
</dbReference>
<accession>A0ABT5TRA7</accession>
<reference evidence="6 7" key="1">
    <citation type="submission" date="2023-02" db="EMBL/GenBank/DDBJ databases">
        <title>Genome sequence of Shewanella metallivivens ER-Te-42B-Light, sp. nov., enriched from sulfide tube worms (Riftia pachyptila) isolated from Explorer Ridge in the Pacific Ocean.</title>
        <authorList>
            <person name="Maltman C."/>
            <person name="Kuzyk S.B."/>
            <person name="Kyndt J.A."/>
            <person name="Yurkov V."/>
        </authorList>
    </citation>
    <scope>NUCLEOTIDE SEQUENCE [LARGE SCALE GENOMIC DNA]</scope>
    <source>
        <strain evidence="6 7">ER-Te-42B-Light</strain>
    </source>
</reference>
<dbReference type="Gene3D" id="2.40.50.100">
    <property type="match status" value="1"/>
</dbReference>
<dbReference type="PANTHER" id="PTHR37326">
    <property type="entry name" value="BLL3975 PROTEIN"/>
    <property type="match status" value="1"/>
</dbReference>
<keyword evidence="2" id="KW-0479">Metal-binding</keyword>
<keyword evidence="7" id="KW-1185">Reference proteome</keyword>
<dbReference type="Gene3D" id="3.40.630.10">
    <property type="entry name" value="Zn peptidases"/>
    <property type="match status" value="1"/>
</dbReference>
<evidence type="ECO:0000313" key="6">
    <source>
        <dbReference type="EMBL" id="MDD8061135.1"/>
    </source>
</evidence>
<organism evidence="6 7">
    <name type="scientific">Shewanella metallivivens</name>
    <dbReference type="NCBI Taxonomy" id="2872342"/>
    <lineage>
        <taxon>Bacteria</taxon>
        <taxon>Pseudomonadati</taxon>
        <taxon>Pseudomonadota</taxon>
        <taxon>Gammaproteobacteria</taxon>
        <taxon>Alteromonadales</taxon>
        <taxon>Shewanellaceae</taxon>
        <taxon>Shewanella</taxon>
    </lineage>
</organism>
<sequence>MSKVTQSNIQVGELATGQALTIPLYDIQGTDSAAPSVYIQANVHGAEVQGNAVIYQLMNLLEGYDVLGDIRFAPLANPLGINQKSGEFTLGRFDPITGVNWNREYFDHNIDLATWYAEHQHLTNDALFQAYRATLIDSCQARLNQAFGVTTGHRLAVSLQAMAHKADIVLDLHTGPKSCKHLYCPEYDIDAARFFSIPYTLVIPNSFGGAMDEAAFCPWWQLTDFAAKHGREFAVPVSAFTLELASQERIDLADALVDAKGILAYLSHRGVIREKVEPADMARFGCYLKDYKKFHAPKAGLIEYCAAVGQPLGAGQALVNILRMDLYDTDEAQQVISLPMDCVPILHFASASVHQGTELYKVMTNVFRLYHSALASDLSARI</sequence>
<protein>
    <submittedName>
        <fullName evidence="6">M14 family metallopeptidase</fullName>
    </submittedName>
</protein>
<dbReference type="CDD" id="cd06250">
    <property type="entry name" value="M14_PaAOTO_like"/>
    <property type="match status" value="1"/>
</dbReference>
<dbReference type="PANTHER" id="PTHR37326:SF1">
    <property type="entry name" value="BLL3975 PROTEIN"/>
    <property type="match status" value="1"/>
</dbReference>
<evidence type="ECO:0000256" key="3">
    <source>
        <dbReference type="ARBA" id="ARBA00022801"/>
    </source>
</evidence>
<evidence type="ECO:0000256" key="1">
    <source>
        <dbReference type="ARBA" id="ARBA00001947"/>
    </source>
</evidence>
<evidence type="ECO:0000313" key="7">
    <source>
        <dbReference type="Proteomes" id="UP001213691"/>
    </source>
</evidence>
<comment type="caution">
    <text evidence="6">The sequence shown here is derived from an EMBL/GenBank/DDBJ whole genome shotgun (WGS) entry which is preliminary data.</text>
</comment>
<dbReference type="RefSeq" id="WP_238106173.1">
    <property type="nucleotide sequence ID" value="NZ_JAQQPZ010000015.1"/>
</dbReference>
<dbReference type="Pfam" id="PF24827">
    <property type="entry name" value="AstE_AspA_cat"/>
    <property type="match status" value="1"/>
</dbReference>
<evidence type="ECO:0000256" key="4">
    <source>
        <dbReference type="ARBA" id="ARBA00022833"/>
    </source>
</evidence>
<dbReference type="InterPro" id="IPR053138">
    <property type="entry name" value="N-alpha-Ac-DABA_deacetylase"/>
</dbReference>
<keyword evidence="3" id="KW-0378">Hydrolase</keyword>
<proteinExistence type="predicted"/>
<dbReference type="Proteomes" id="UP001213691">
    <property type="component" value="Unassembled WGS sequence"/>
</dbReference>
<keyword evidence="4" id="KW-0862">Zinc</keyword>
<dbReference type="SUPFAM" id="SSF53187">
    <property type="entry name" value="Zn-dependent exopeptidases"/>
    <property type="match status" value="1"/>
</dbReference>
<name>A0ABT5TRA7_9GAMM</name>
<evidence type="ECO:0000256" key="2">
    <source>
        <dbReference type="ARBA" id="ARBA00022723"/>
    </source>
</evidence>
<evidence type="ECO:0000259" key="5">
    <source>
        <dbReference type="Pfam" id="PF24827"/>
    </source>
</evidence>
<feature type="domain" description="Succinylglutamate desuccinylase/Aspartoacylase catalytic" evidence="5">
    <location>
        <begin position="34"/>
        <end position="268"/>
    </location>
</feature>
<gene>
    <name evidence="6" type="ORF">PQR79_18885</name>
</gene>